<feature type="compositionally biased region" description="Gly residues" evidence="1">
    <location>
        <begin position="132"/>
        <end position="142"/>
    </location>
</feature>
<dbReference type="RefSeq" id="WP_380852519.1">
    <property type="nucleotide sequence ID" value="NZ_JBHSFP010000069.1"/>
</dbReference>
<dbReference type="PROSITE" id="PS51257">
    <property type="entry name" value="PROKAR_LIPOPROTEIN"/>
    <property type="match status" value="1"/>
</dbReference>
<dbReference type="Proteomes" id="UP001596004">
    <property type="component" value="Unassembled WGS sequence"/>
</dbReference>
<organism evidence="3 4">
    <name type="scientific">Sphaerisporangium dianthi</name>
    <dbReference type="NCBI Taxonomy" id="1436120"/>
    <lineage>
        <taxon>Bacteria</taxon>
        <taxon>Bacillati</taxon>
        <taxon>Actinomycetota</taxon>
        <taxon>Actinomycetes</taxon>
        <taxon>Streptosporangiales</taxon>
        <taxon>Streptosporangiaceae</taxon>
        <taxon>Sphaerisporangium</taxon>
    </lineage>
</organism>
<gene>
    <name evidence="3" type="ORF">ACFO60_40055</name>
</gene>
<proteinExistence type="predicted"/>
<feature type="signal peptide" evidence="2">
    <location>
        <begin position="1"/>
        <end position="26"/>
    </location>
</feature>
<name>A0ABV9CWS8_9ACTN</name>
<comment type="caution">
    <text evidence="3">The sequence shown here is derived from an EMBL/GenBank/DDBJ whole genome shotgun (WGS) entry which is preliminary data.</text>
</comment>
<protein>
    <submittedName>
        <fullName evidence="3">Uncharacterized protein</fullName>
    </submittedName>
</protein>
<evidence type="ECO:0000256" key="1">
    <source>
        <dbReference type="SAM" id="MobiDB-lite"/>
    </source>
</evidence>
<evidence type="ECO:0000313" key="4">
    <source>
        <dbReference type="Proteomes" id="UP001596004"/>
    </source>
</evidence>
<feature type="chain" id="PRO_5045417035" evidence="2">
    <location>
        <begin position="27"/>
        <end position="218"/>
    </location>
</feature>
<keyword evidence="2" id="KW-0732">Signal</keyword>
<evidence type="ECO:0000313" key="3">
    <source>
        <dbReference type="EMBL" id="MFC4537004.1"/>
    </source>
</evidence>
<reference evidence="4" key="1">
    <citation type="journal article" date="2019" name="Int. J. Syst. Evol. Microbiol.">
        <title>The Global Catalogue of Microorganisms (GCM) 10K type strain sequencing project: providing services to taxonomists for standard genome sequencing and annotation.</title>
        <authorList>
            <consortium name="The Broad Institute Genomics Platform"/>
            <consortium name="The Broad Institute Genome Sequencing Center for Infectious Disease"/>
            <person name="Wu L."/>
            <person name="Ma J."/>
        </authorList>
    </citation>
    <scope>NUCLEOTIDE SEQUENCE [LARGE SCALE GENOMIC DNA]</scope>
    <source>
        <strain evidence="4">CGMCC 4.7132</strain>
    </source>
</reference>
<evidence type="ECO:0000256" key="2">
    <source>
        <dbReference type="SAM" id="SignalP"/>
    </source>
</evidence>
<dbReference type="EMBL" id="JBHSFP010000069">
    <property type="protein sequence ID" value="MFC4537004.1"/>
    <property type="molecule type" value="Genomic_DNA"/>
</dbReference>
<keyword evidence="4" id="KW-1185">Reference proteome</keyword>
<accession>A0ABV9CWS8</accession>
<sequence length="218" mass="22894">MMRRAGLLIMPGLALLSGCGTGVTLAGVQFDDLRAQGVAPDLVYVVDLHGYEPARQSVSVYNDEGFQSYYISAEGRQVWFGVDRGYFSDEICRHWPVHHDDPPGAGAYDIDAPEAGPPEGSSEAGPSEAGMPGAGPPGGGASAAGRADDDLSEGEVSCERDDVGWYRTSGDRHEYAAVEDGHVLRLGGLRADVDRAALKEAIALARHAGWSTGPAQPA</sequence>
<feature type="region of interest" description="Disordered" evidence="1">
    <location>
        <begin position="102"/>
        <end position="162"/>
    </location>
</feature>